<dbReference type="PROSITE" id="PS50113">
    <property type="entry name" value="PAC"/>
    <property type="match status" value="1"/>
</dbReference>
<dbReference type="InterPro" id="IPR050351">
    <property type="entry name" value="BphY/WalK/GraS-like"/>
</dbReference>
<dbReference type="EC" id="2.7.13.3" evidence="2"/>
<dbReference type="SMART" id="SM00086">
    <property type="entry name" value="PAC"/>
    <property type="match status" value="2"/>
</dbReference>
<dbReference type="Gene3D" id="1.10.287.130">
    <property type="match status" value="1"/>
</dbReference>
<dbReference type="SMART" id="SM00387">
    <property type="entry name" value="HATPase_c"/>
    <property type="match status" value="1"/>
</dbReference>
<dbReference type="SUPFAM" id="SSF55785">
    <property type="entry name" value="PYP-like sensor domain (PAS domain)"/>
    <property type="match status" value="2"/>
</dbReference>
<feature type="domain" description="PAS" evidence="10">
    <location>
        <begin position="224"/>
        <end position="271"/>
    </location>
</feature>
<dbReference type="GO" id="GO:0000156">
    <property type="term" value="F:phosphorelay response regulator activity"/>
    <property type="evidence" value="ECO:0007669"/>
    <property type="project" value="TreeGrafter"/>
</dbReference>
<feature type="transmembrane region" description="Helical" evidence="8">
    <location>
        <begin position="97"/>
        <end position="114"/>
    </location>
</feature>
<dbReference type="FunFam" id="3.30.565.10:FF:000006">
    <property type="entry name" value="Sensor histidine kinase WalK"/>
    <property type="match status" value="1"/>
</dbReference>
<dbReference type="PRINTS" id="PR00344">
    <property type="entry name" value="BCTRLSENSOR"/>
</dbReference>
<keyword evidence="4" id="KW-0808">Transferase</keyword>
<comment type="caution">
    <text evidence="12">The sequence shown here is derived from an EMBL/GenBank/DDBJ whole genome shotgun (WGS) entry which is preliminary data.</text>
</comment>
<gene>
    <name evidence="12" type="ORF">ASZ90_005531</name>
</gene>
<feature type="domain" description="PAS" evidence="10">
    <location>
        <begin position="349"/>
        <end position="419"/>
    </location>
</feature>
<dbReference type="GO" id="GO:0016020">
    <property type="term" value="C:membrane"/>
    <property type="evidence" value="ECO:0007669"/>
    <property type="project" value="UniProtKB-SubCell"/>
</dbReference>
<evidence type="ECO:0000256" key="4">
    <source>
        <dbReference type="ARBA" id="ARBA00022679"/>
    </source>
</evidence>
<feature type="transmembrane region" description="Helical" evidence="8">
    <location>
        <begin position="40"/>
        <end position="58"/>
    </location>
</feature>
<dbReference type="SUPFAM" id="SSF47384">
    <property type="entry name" value="Homodimeric domain of signal transducing histidine kinase"/>
    <property type="match status" value="1"/>
</dbReference>
<evidence type="ECO:0000256" key="3">
    <source>
        <dbReference type="ARBA" id="ARBA00022553"/>
    </source>
</evidence>
<feature type="transmembrane region" description="Helical" evidence="8">
    <location>
        <begin position="6"/>
        <end position="28"/>
    </location>
</feature>
<keyword evidence="8" id="KW-1133">Transmembrane helix</keyword>
<keyword evidence="7" id="KW-0175">Coiled coil</keyword>
<dbReference type="CDD" id="cd00082">
    <property type="entry name" value="HisKA"/>
    <property type="match status" value="1"/>
</dbReference>
<dbReference type="InterPro" id="IPR000700">
    <property type="entry name" value="PAS-assoc_C"/>
</dbReference>
<dbReference type="Pfam" id="PF02518">
    <property type="entry name" value="HATPase_c"/>
    <property type="match status" value="1"/>
</dbReference>
<evidence type="ECO:0000259" key="11">
    <source>
        <dbReference type="PROSITE" id="PS50113"/>
    </source>
</evidence>
<comment type="catalytic activity">
    <reaction evidence="1">
        <text>ATP + protein L-histidine = ADP + protein N-phospho-L-histidine.</text>
        <dbReference type="EC" id="2.7.13.3"/>
    </reaction>
</comment>
<dbReference type="GO" id="GO:0000155">
    <property type="term" value="F:phosphorelay sensor kinase activity"/>
    <property type="evidence" value="ECO:0007669"/>
    <property type="project" value="InterPro"/>
</dbReference>
<name>A0A0W8FV12_9ZZZZ</name>
<dbReference type="SMART" id="SM00091">
    <property type="entry name" value="PAS"/>
    <property type="match status" value="2"/>
</dbReference>
<evidence type="ECO:0000259" key="9">
    <source>
        <dbReference type="PROSITE" id="PS50109"/>
    </source>
</evidence>
<dbReference type="InterPro" id="IPR013655">
    <property type="entry name" value="PAS_fold_3"/>
</dbReference>
<protein>
    <recommendedName>
        <fullName evidence="2">histidine kinase</fullName>
        <ecNumber evidence="2">2.7.13.3</ecNumber>
    </recommendedName>
</protein>
<keyword evidence="6 8" id="KW-0472">Membrane</keyword>
<feature type="transmembrane region" description="Helical" evidence="8">
    <location>
        <begin position="189"/>
        <end position="213"/>
    </location>
</feature>
<keyword evidence="5 12" id="KW-0418">Kinase</keyword>
<dbReference type="GO" id="GO:0030295">
    <property type="term" value="F:protein kinase activator activity"/>
    <property type="evidence" value="ECO:0007669"/>
    <property type="project" value="TreeGrafter"/>
</dbReference>
<dbReference type="InterPro" id="IPR005467">
    <property type="entry name" value="His_kinase_dom"/>
</dbReference>
<evidence type="ECO:0000256" key="1">
    <source>
        <dbReference type="ARBA" id="ARBA00000085"/>
    </source>
</evidence>
<dbReference type="Pfam" id="PF13426">
    <property type="entry name" value="PAS_9"/>
    <property type="match status" value="1"/>
</dbReference>
<dbReference type="SMART" id="SM00388">
    <property type="entry name" value="HisKA"/>
    <property type="match status" value="1"/>
</dbReference>
<sequence length="743" mass="84715">MILLDMKTIVFSNLITDIVCLVVIILLWQQNRKRFSGTELFVFDFALQTAALFMIVARGRIPDWASMVLSNTMVIAGALLGYIGLTHFAGKKSSQAHNYVLLAAFALIHAYFTFVQPDLAARNLNLALALLIICWQCTWLMLYRIEPEKRMLTRGVGFVFAAYCMVSVIRIVDYFTVIQTTSNYFQSGIFAQLIMISYQMLFLLLTYALVLMFNKTLLTDVKTQEEKFSKAFHSSPYAIMITRLTDGQIIEVNEGFSNITGYQRDEVRGKTTPALHLWDKDEDRALVVNELSTRGKLQQREFPFRKKSGEVIIGLFSAEIIMVNNEKCILSSIDNITARKRAENYLRESEEKYRSITENMSDGISELDPQGIIKYISPSVERILGYNKEELIGSSAFDLVHPEDRDLVISTYMDGVKTQSEREMEQRYRRKDGTYIWLRSSGHPLYESTGEHIGMIVNSSDITERKLAEDEIRRLNAELEQKIAERTKELRNSQLALLNLVEDLNQSVKDTDVANKKLEEANTELAAFSYSVSHDLRAPLRSIDGFSLALLEDYQAKLDDKGRNYLHRIRAATQHMGMLIEDMLKLSRIIHTELHTQSIDLSELFREIITNYQEKNSVRIVDTIIKEDISIKGDFDMMHIVLTNLIENALKFTGKTAQPKIEFGTTNHDGKRLIFIRDNGVGFDMAYANKLFGAFQRLHSTDEFPGTGIGLATVKRIIIRHGGQIWAEGEVGKGAVFYFTLPE</sequence>
<evidence type="ECO:0000256" key="6">
    <source>
        <dbReference type="ARBA" id="ARBA00023136"/>
    </source>
</evidence>
<dbReference type="InterPro" id="IPR036097">
    <property type="entry name" value="HisK_dim/P_sf"/>
</dbReference>
<dbReference type="EMBL" id="LNQE01000838">
    <property type="protein sequence ID" value="KUG24657.1"/>
    <property type="molecule type" value="Genomic_DNA"/>
</dbReference>
<dbReference type="NCBIfam" id="TIGR00229">
    <property type="entry name" value="sensory_box"/>
    <property type="match status" value="2"/>
</dbReference>
<dbReference type="Gene3D" id="3.30.565.10">
    <property type="entry name" value="Histidine kinase-like ATPase, C-terminal domain"/>
    <property type="match status" value="1"/>
</dbReference>
<dbReference type="InterPro" id="IPR035965">
    <property type="entry name" value="PAS-like_dom_sf"/>
</dbReference>
<feature type="transmembrane region" description="Helical" evidence="8">
    <location>
        <begin position="155"/>
        <end position="177"/>
    </location>
</feature>
<dbReference type="InterPro" id="IPR036890">
    <property type="entry name" value="HATPase_C_sf"/>
</dbReference>
<dbReference type="PROSITE" id="PS50109">
    <property type="entry name" value="HIS_KIN"/>
    <property type="match status" value="1"/>
</dbReference>
<reference evidence="12" key="1">
    <citation type="journal article" date="2015" name="Proc. Natl. Acad. Sci. U.S.A.">
        <title>Networks of energetic and metabolic interactions define dynamics in microbial communities.</title>
        <authorList>
            <person name="Embree M."/>
            <person name="Liu J.K."/>
            <person name="Al-Bassam M.M."/>
            <person name="Zengler K."/>
        </authorList>
    </citation>
    <scope>NUCLEOTIDE SEQUENCE</scope>
</reference>
<dbReference type="InterPro" id="IPR000014">
    <property type="entry name" value="PAS"/>
</dbReference>
<dbReference type="PANTHER" id="PTHR42878:SF15">
    <property type="entry name" value="BACTERIOPHYTOCHROME"/>
    <property type="match status" value="1"/>
</dbReference>
<dbReference type="Pfam" id="PF00512">
    <property type="entry name" value="HisKA"/>
    <property type="match status" value="1"/>
</dbReference>
<keyword evidence="3" id="KW-0597">Phosphoprotein</keyword>
<dbReference type="PANTHER" id="PTHR42878">
    <property type="entry name" value="TWO-COMPONENT HISTIDINE KINASE"/>
    <property type="match status" value="1"/>
</dbReference>
<dbReference type="CDD" id="cd00130">
    <property type="entry name" value="PAS"/>
    <property type="match status" value="2"/>
</dbReference>
<dbReference type="Pfam" id="PF08447">
    <property type="entry name" value="PAS_3"/>
    <property type="match status" value="1"/>
</dbReference>
<evidence type="ECO:0000256" key="2">
    <source>
        <dbReference type="ARBA" id="ARBA00012438"/>
    </source>
</evidence>
<proteinExistence type="predicted"/>
<keyword evidence="8" id="KW-0812">Transmembrane</keyword>
<feature type="transmembrane region" description="Helical" evidence="8">
    <location>
        <begin position="64"/>
        <end position="85"/>
    </location>
</feature>
<feature type="domain" description="Histidine kinase" evidence="9">
    <location>
        <begin position="531"/>
        <end position="743"/>
    </location>
</feature>
<accession>A0A0W8FV12</accession>
<dbReference type="InterPro" id="IPR004358">
    <property type="entry name" value="Sig_transdc_His_kin-like_C"/>
</dbReference>
<dbReference type="AlphaFoldDB" id="A0A0W8FV12"/>
<dbReference type="PROSITE" id="PS50112">
    <property type="entry name" value="PAS"/>
    <property type="match status" value="2"/>
</dbReference>
<dbReference type="SUPFAM" id="SSF55874">
    <property type="entry name" value="ATPase domain of HSP90 chaperone/DNA topoisomerase II/histidine kinase"/>
    <property type="match status" value="1"/>
</dbReference>
<feature type="transmembrane region" description="Helical" evidence="8">
    <location>
        <begin position="126"/>
        <end position="143"/>
    </location>
</feature>
<evidence type="ECO:0000313" key="12">
    <source>
        <dbReference type="EMBL" id="KUG24657.1"/>
    </source>
</evidence>
<dbReference type="Gene3D" id="3.30.450.20">
    <property type="entry name" value="PAS domain"/>
    <property type="match status" value="2"/>
</dbReference>
<dbReference type="InterPro" id="IPR001610">
    <property type="entry name" value="PAC"/>
</dbReference>
<evidence type="ECO:0000259" key="10">
    <source>
        <dbReference type="PROSITE" id="PS50112"/>
    </source>
</evidence>
<evidence type="ECO:0000256" key="5">
    <source>
        <dbReference type="ARBA" id="ARBA00022777"/>
    </source>
</evidence>
<feature type="domain" description="PAC" evidence="11">
    <location>
        <begin position="422"/>
        <end position="474"/>
    </location>
</feature>
<dbReference type="InterPro" id="IPR003594">
    <property type="entry name" value="HATPase_dom"/>
</dbReference>
<evidence type="ECO:0000256" key="7">
    <source>
        <dbReference type="SAM" id="Coils"/>
    </source>
</evidence>
<evidence type="ECO:0000256" key="8">
    <source>
        <dbReference type="SAM" id="Phobius"/>
    </source>
</evidence>
<organism evidence="12">
    <name type="scientific">hydrocarbon metagenome</name>
    <dbReference type="NCBI Taxonomy" id="938273"/>
    <lineage>
        <taxon>unclassified sequences</taxon>
        <taxon>metagenomes</taxon>
        <taxon>ecological metagenomes</taxon>
    </lineage>
</organism>
<dbReference type="InterPro" id="IPR003661">
    <property type="entry name" value="HisK_dim/P_dom"/>
</dbReference>
<feature type="coiled-coil region" evidence="7">
    <location>
        <begin position="465"/>
        <end position="521"/>
    </location>
</feature>
<dbReference type="GO" id="GO:0007234">
    <property type="term" value="P:osmosensory signaling via phosphorelay pathway"/>
    <property type="evidence" value="ECO:0007669"/>
    <property type="project" value="TreeGrafter"/>
</dbReference>